<feature type="transmembrane region" description="Helical" evidence="1">
    <location>
        <begin position="9"/>
        <end position="29"/>
    </location>
</feature>
<evidence type="ECO:0000313" key="3">
    <source>
        <dbReference type="Proteomes" id="UP000070371"/>
    </source>
</evidence>
<gene>
    <name evidence="2" type="ORF">RC74_01590</name>
</gene>
<proteinExistence type="predicted"/>
<feature type="transmembrane region" description="Helical" evidence="1">
    <location>
        <begin position="109"/>
        <end position="132"/>
    </location>
</feature>
<sequence length="178" mass="19484">MSEHSETGNWVYVILYVGIAGIALFLHLLPLSTAPSSWAGPDVILCLTYVLVMRRPKTIPIGLIAGVFIILDLFLLRPPGLLTAYVVIGAEFLRSRARVNSELPFFVEWALVASVICAVLLGYRFTLFIVAIDLSTLGLSLQHLIGTVLLYPVFTVLLGWLTLLGTTGKLAESKRRSS</sequence>
<keyword evidence="3" id="KW-1185">Reference proteome</keyword>
<dbReference type="STRING" id="1579316.RC74_01590"/>
<dbReference type="AlphaFoldDB" id="A0A126UVP5"/>
<evidence type="ECO:0000256" key="1">
    <source>
        <dbReference type="SAM" id="Phobius"/>
    </source>
</evidence>
<keyword evidence="1" id="KW-1133">Transmembrane helix</keyword>
<keyword evidence="1" id="KW-0472">Membrane</keyword>
<dbReference type="OrthoDB" id="7629477at2"/>
<dbReference type="KEGG" id="hat:RC74_01590"/>
<feature type="transmembrane region" description="Helical" evidence="1">
    <location>
        <begin position="59"/>
        <end position="76"/>
    </location>
</feature>
<protein>
    <recommendedName>
        <fullName evidence="4">Rod shape-determining protein MreD</fullName>
    </recommendedName>
</protein>
<evidence type="ECO:0000313" key="2">
    <source>
        <dbReference type="EMBL" id="AML50138.1"/>
    </source>
</evidence>
<organism evidence="2 3">
    <name type="scientific">Falsihalocynthiibacter arcticus</name>
    <dbReference type="NCBI Taxonomy" id="1579316"/>
    <lineage>
        <taxon>Bacteria</taxon>
        <taxon>Pseudomonadati</taxon>
        <taxon>Pseudomonadota</taxon>
        <taxon>Alphaproteobacteria</taxon>
        <taxon>Rhodobacterales</taxon>
        <taxon>Roseobacteraceae</taxon>
        <taxon>Falsihalocynthiibacter</taxon>
    </lineage>
</organism>
<keyword evidence="1" id="KW-0812">Transmembrane</keyword>
<dbReference type="RefSeq" id="WP_052275129.1">
    <property type="nucleotide sequence ID" value="NZ_CP014327.1"/>
</dbReference>
<reference evidence="2 3" key="1">
    <citation type="submission" date="2016-02" db="EMBL/GenBank/DDBJ databases">
        <title>Complete genome sequence of Halocynthiibacter arcticus PAMC 20958t from arctic marine sediment.</title>
        <authorList>
            <person name="Lee Y.M."/>
            <person name="Baek K."/>
            <person name="Lee H.K."/>
            <person name="Shin S.C."/>
        </authorList>
    </citation>
    <scope>NUCLEOTIDE SEQUENCE [LARGE SCALE GENOMIC DNA]</scope>
    <source>
        <strain evidence="2">PAMC 20958</strain>
    </source>
</reference>
<dbReference type="Proteomes" id="UP000070371">
    <property type="component" value="Chromosome"/>
</dbReference>
<evidence type="ECO:0008006" key="4">
    <source>
        <dbReference type="Google" id="ProtNLM"/>
    </source>
</evidence>
<feature type="transmembrane region" description="Helical" evidence="1">
    <location>
        <begin position="144"/>
        <end position="166"/>
    </location>
</feature>
<dbReference type="EMBL" id="CP014327">
    <property type="protein sequence ID" value="AML50138.1"/>
    <property type="molecule type" value="Genomic_DNA"/>
</dbReference>
<accession>A0A126UVP5</accession>
<name>A0A126UVP5_9RHOB</name>